<dbReference type="EMBL" id="JALJOR010000004">
    <property type="protein sequence ID" value="KAK9818024.1"/>
    <property type="molecule type" value="Genomic_DNA"/>
</dbReference>
<evidence type="ECO:0000313" key="2">
    <source>
        <dbReference type="EMBL" id="KAK9818024.1"/>
    </source>
</evidence>
<evidence type="ECO:0000313" key="3">
    <source>
        <dbReference type="Proteomes" id="UP001489004"/>
    </source>
</evidence>
<dbReference type="AlphaFoldDB" id="A0AAW1QBX6"/>
<evidence type="ECO:0000256" key="1">
    <source>
        <dbReference type="SAM" id="Phobius"/>
    </source>
</evidence>
<keyword evidence="1" id="KW-0812">Transmembrane</keyword>
<organism evidence="2 3">
    <name type="scientific">[Myrmecia] bisecta</name>
    <dbReference type="NCBI Taxonomy" id="41462"/>
    <lineage>
        <taxon>Eukaryota</taxon>
        <taxon>Viridiplantae</taxon>
        <taxon>Chlorophyta</taxon>
        <taxon>core chlorophytes</taxon>
        <taxon>Trebouxiophyceae</taxon>
        <taxon>Trebouxiales</taxon>
        <taxon>Trebouxiaceae</taxon>
        <taxon>Myrmecia</taxon>
    </lineage>
</organism>
<feature type="transmembrane region" description="Helical" evidence="1">
    <location>
        <begin position="49"/>
        <end position="69"/>
    </location>
</feature>
<name>A0AAW1QBX6_9CHLO</name>
<keyword evidence="1" id="KW-0472">Membrane</keyword>
<comment type="caution">
    <text evidence="2">The sequence shown here is derived from an EMBL/GenBank/DDBJ whole genome shotgun (WGS) entry which is preliminary data.</text>
</comment>
<accession>A0AAW1QBX6</accession>
<reference evidence="2 3" key="1">
    <citation type="journal article" date="2024" name="Nat. Commun.">
        <title>Phylogenomics reveals the evolutionary origins of lichenization in chlorophyte algae.</title>
        <authorList>
            <person name="Puginier C."/>
            <person name="Libourel C."/>
            <person name="Otte J."/>
            <person name="Skaloud P."/>
            <person name="Haon M."/>
            <person name="Grisel S."/>
            <person name="Petersen M."/>
            <person name="Berrin J.G."/>
            <person name="Delaux P.M."/>
            <person name="Dal Grande F."/>
            <person name="Keller J."/>
        </authorList>
    </citation>
    <scope>NUCLEOTIDE SEQUENCE [LARGE SCALE GENOMIC DNA]</scope>
    <source>
        <strain evidence="2 3">SAG 2043</strain>
    </source>
</reference>
<dbReference type="Proteomes" id="UP001489004">
    <property type="component" value="Unassembled WGS sequence"/>
</dbReference>
<sequence>MVDPQLQQAYSSLNQASDYKTAVAWRNGAQEIATRLPVIGTAAQTRARAVYYGFSVVLVGLAVLVYIILRESRLWRETVAAESAAWRDLQREIIHDLGFGNLEALQQLRMHQQ</sequence>
<proteinExistence type="predicted"/>
<gene>
    <name evidence="2" type="ORF">WJX72_005848</name>
</gene>
<keyword evidence="1" id="KW-1133">Transmembrane helix</keyword>
<protein>
    <submittedName>
        <fullName evidence="2">Uncharacterized protein</fullName>
    </submittedName>
</protein>
<keyword evidence="3" id="KW-1185">Reference proteome</keyword>